<comment type="caution">
    <text evidence="12">The sequence shown here is derived from an EMBL/GenBank/DDBJ whole genome shotgun (WGS) entry which is preliminary data.</text>
</comment>
<dbReference type="SMART" id="SM00387">
    <property type="entry name" value="HATPase_c"/>
    <property type="match status" value="1"/>
</dbReference>
<dbReference type="InterPro" id="IPR036890">
    <property type="entry name" value="HATPase_C_sf"/>
</dbReference>
<dbReference type="EC" id="2.7.13.3" evidence="2"/>
<dbReference type="InterPro" id="IPR001789">
    <property type="entry name" value="Sig_transdc_resp-reg_receiver"/>
</dbReference>
<dbReference type="PROSITE" id="PS50109">
    <property type="entry name" value="HIS_KIN"/>
    <property type="match status" value="1"/>
</dbReference>
<dbReference type="CDD" id="cd00130">
    <property type="entry name" value="PAS"/>
    <property type="match status" value="2"/>
</dbReference>
<dbReference type="SMART" id="SM00388">
    <property type="entry name" value="HisKA"/>
    <property type="match status" value="1"/>
</dbReference>
<dbReference type="EMBL" id="JACADJ010000016">
    <property type="protein sequence ID" value="NWH04688.1"/>
    <property type="molecule type" value="Genomic_DNA"/>
</dbReference>
<dbReference type="InterPro" id="IPR003661">
    <property type="entry name" value="HisK_dim/P_dom"/>
</dbReference>
<keyword evidence="13" id="KW-1185">Reference proteome</keyword>
<dbReference type="InterPro" id="IPR035965">
    <property type="entry name" value="PAS-like_dom_sf"/>
</dbReference>
<dbReference type="NCBIfam" id="TIGR00229">
    <property type="entry name" value="sensory_box"/>
    <property type="match status" value="2"/>
</dbReference>
<sequence>MSTPKSPSYDELTRRLEAAESALKAIREGRVDTIPGEQETLVDRPAEAEARQAHQKQVMPAIRKLNRLEESHRYLGLVIEGSGVGTWEWNVRTNETRFNEQWAGMLGYTIEELTPYDYTTWERLVHPEDLEQACRALADCVVGITTDYKCEFRMKHKDGRWVWILDQGRIMTHDDTGKALSMFGTHTDITRIKQAEEALRESESRFRKIFENAPIGIALVDLDYRLLAFNQAYGDLLGRDESEIQTLLLKDFTHPDDLAENLRLQSRLGRGEIDQYSLEKRFVRKNGDVRWGHLTACLIRDSNGEPLNFLGHVLDITDRKQAEKDLSRQQRSLDLYNRIATVFLTSSGDEVFAGVLDVILRLLDSRFGYFGYIDEAGNLVCPSMTRDVWDQCPVAEKSIVFPRSDWGGLWGRSLLEKRTLVANENLRLPQGHVVLKNALAVPIVHHDTLIGQFVVADKAGGYNQEDRELLEAAAAHTAPILFAIREEARQKIAHEKLEAQLRQAQKMEAVGRLAGGVAHDFNNMLFIILGNVEMLSENQPTDGPFRKNLAAIRKAAEGSADLTRQLLAFARKQTVAPRLIDLNKTVESMLNMLRRLIGEDIDMAWIPGGNVQQVKIDPGQIDQILANLCVNARDAIAGVGKVTIETGNTAFDEAYCGNHGGFTPGQYVMLAVSDNGCGMDEETCANIFEPFFTTKDVGKGTGLGLATVYGAVKQNNGFINVYSEPGHGTTFKIYLPRHKPKTPPVPEKGPDKPSKRGRETILLVEDEPSVLKMTTMMLERQGYTVLGAAAPGEAVRLAAEHAGHIHLLMTDVVMPEMNGRDLAKNILSLYPDLKCLFMSGYTANVIAHHGVLDEDVNFIQKPFSKSDLAVKLRKVLAQN</sequence>
<dbReference type="InterPro" id="IPR003594">
    <property type="entry name" value="HATPase_dom"/>
</dbReference>
<dbReference type="AlphaFoldDB" id="A0A850T8B9"/>
<dbReference type="InterPro" id="IPR001610">
    <property type="entry name" value="PAC"/>
</dbReference>
<dbReference type="InterPro" id="IPR000014">
    <property type="entry name" value="PAS"/>
</dbReference>
<evidence type="ECO:0000259" key="10">
    <source>
        <dbReference type="PROSITE" id="PS50112"/>
    </source>
</evidence>
<dbReference type="InterPro" id="IPR052162">
    <property type="entry name" value="Sensor_kinase/Photoreceptor"/>
</dbReference>
<dbReference type="InterPro" id="IPR013767">
    <property type="entry name" value="PAS_fold"/>
</dbReference>
<dbReference type="SMART" id="SM00448">
    <property type="entry name" value="REC"/>
    <property type="match status" value="1"/>
</dbReference>
<proteinExistence type="predicted"/>
<feature type="region of interest" description="Disordered" evidence="7">
    <location>
        <begin position="736"/>
        <end position="756"/>
    </location>
</feature>
<evidence type="ECO:0000256" key="7">
    <source>
        <dbReference type="SAM" id="MobiDB-lite"/>
    </source>
</evidence>
<evidence type="ECO:0000256" key="1">
    <source>
        <dbReference type="ARBA" id="ARBA00000085"/>
    </source>
</evidence>
<evidence type="ECO:0000313" key="12">
    <source>
        <dbReference type="EMBL" id="NWH04688.1"/>
    </source>
</evidence>
<dbReference type="SUPFAM" id="SSF55874">
    <property type="entry name" value="ATPase domain of HSP90 chaperone/DNA topoisomerase II/histidine kinase"/>
    <property type="match status" value="1"/>
</dbReference>
<dbReference type="PROSITE" id="PS50112">
    <property type="entry name" value="PAS"/>
    <property type="match status" value="1"/>
</dbReference>
<dbReference type="Pfam" id="PF08447">
    <property type="entry name" value="PAS_3"/>
    <property type="match status" value="1"/>
</dbReference>
<evidence type="ECO:0000259" key="11">
    <source>
        <dbReference type="PROSITE" id="PS50113"/>
    </source>
</evidence>
<keyword evidence="3 6" id="KW-0597">Phosphoprotein</keyword>
<dbReference type="Gene3D" id="3.30.565.10">
    <property type="entry name" value="Histidine kinase-like ATPase, C-terminal domain"/>
    <property type="match status" value="1"/>
</dbReference>
<dbReference type="PROSITE" id="PS50113">
    <property type="entry name" value="PAC"/>
    <property type="match status" value="2"/>
</dbReference>
<dbReference type="InterPro" id="IPR013655">
    <property type="entry name" value="PAS_fold_3"/>
</dbReference>
<keyword evidence="5" id="KW-0418">Kinase</keyword>
<dbReference type="Proteomes" id="UP000553343">
    <property type="component" value="Unassembled WGS sequence"/>
</dbReference>
<evidence type="ECO:0000256" key="3">
    <source>
        <dbReference type="ARBA" id="ARBA00022553"/>
    </source>
</evidence>
<dbReference type="PANTHER" id="PTHR43304">
    <property type="entry name" value="PHYTOCHROME-LIKE PROTEIN CPH1"/>
    <property type="match status" value="1"/>
</dbReference>
<evidence type="ECO:0000256" key="2">
    <source>
        <dbReference type="ARBA" id="ARBA00012438"/>
    </source>
</evidence>
<evidence type="ECO:0000313" key="13">
    <source>
        <dbReference type="Proteomes" id="UP000553343"/>
    </source>
</evidence>
<feature type="domain" description="Histidine kinase" evidence="8">
    <location>
        <begin position="516"/>
        <end position="739"/>
    </location>
</feature>
<dbReference type="SMART" id="SM00086">
    <property type="entry name" value="PAC"/>
    <property type="match status" value="2"/>
</dbReference>
<feature type="domain" description="Response regulatory" evidence="9">
    <location>
        <begin position="760"/>
        <end position="876"/>
    </location>
</feature>
<dbReference type="SMART" id="SM00091">
    <property type="entry name" value="PAS"/>
    <property type="match status" value="2"/>
</dbReference>
<dbReference type="InterPro" id="IPR029016">
    <property type="entry name" value="GAF-like_dom_sf"/>
</dbReference>
<dbReference type="InterPro" id="IPR004358">
    <property type="entry name" value="Sig_transdc_His_kin-like_C"/>
</dbReference>
<dbReference type="InterPro" id="IPR000700">
    <property type="entry name" value="PAS-assoc_C"/>
</dbReference>
<gene>
    <name evidence="12" type="ORF">HXW94_06755</name>
</gene>
<evidence type="ECO:0000259" key="9">
    <source>
        <dbReference type="PROSITE" id="PS50110"/>
    </source>
</evidence>
<evidence type="ECO:0000256" key="6">
    <source>
        <dbReference type="PROSITE-ProRule" id="PRU00169"/>
    </source>
</evidence>
<feature type="modified residue" description="4-aspartylphosphate" evidence="6">
    <location>
        <position position="811"/>
    </location>
</feature>
<dbReference type="Pfam" id="PF00989">
    <property type="entry name" value="PAS"/>
    <property type="match status" value="1"/>
</dbReference>
<name>A0A850T8B9_9BACT</name>
<accession>A0A850T8B9</accession>
<feature type="domain" description="PAS" evidence="10">
    <location>
        <begin position="202"/>
        <end position="272"/>
    </location>
</feature>
<dbReference type="RefSeq" id="WP_178366143.1">
    <property type="nucleotide sequence ID" value="NZ_JACADJ010000016.1"/>
</dbReference>
<dbReference type="Gene3D" id="1.10.287.130">
    <property type="match status" value="1"/>
</dbReference>
<protein>
    <recommendedName>
        <fullName evidence="2">histidine kinase</fullName>
        <ecNumber evidence="2">2.7.13.3</ecNumber>
    </recommendedName>
</protein>
<dbReference type="SUPFAM" id="SSF55781">
    <property type="entry name" value="GAF domain-like"/>
    <property type="match status" value="1"/>
</dbReference>
<dbReference type="GO" id="GO:0000155">
    <property type="term" value="F:phosphorelay sensor kinase activity"/>
    <property type="evidence" value="ECO:0007669"/>
    <property type="project" value="InterPro"/>
</dbReference>
<reference evidence="12 13" key="1">
    <citation type="submission" date="2020-06" db="EMBL/GenBank/DDBJ databases">
        <title>High-quality draft genome of sulfate reducer Desulfobacter latus type strain AcrS2 isolated from marine sediment.</title>
        <authorList>
            <person name="Hoppe M."/>
            <person name="Larsen C.K."/>
            <person name="Marshall I.P.G."/>
            <person name="Schramm A."/>
            <person name="Marietou A.G."/>
        </authorList>
    </citation>
    <scope>NUCLEOTIDE SEQUENCE [LARGE SCALE GENOMIC DNA]</scope>
    <source>
        <strain evidence="12 13">AcRS2</strain>
    </source>
</reference>
<dbReference type="InterPro" id="IPR011006">
    <property type="entry name" value="CheY-like_superfamily"/>
</dbReference>
<evidence type="ECO:0000259" key="8">
    <source>
        <dbReference type="PROSITE" id="PS50109"/>
    </source>
</evidence>
<organism evidence="12 13">
    <name type="scientific">Desulfobacter latus</name>
    <dbReference type="NCBI Taxonomy" id="2292"/>
    <lineage>
        <taxon>Bacteria</taxon>
        <taxon>Pseudomonadati</taxon>
        <taxon>Thermodesulfobacteriota</taxon>
        <taxon>Desulfobacteria</taxon>
        <taxon>Desulfobacterales</taxon>
        <taxon>Desulfobacteraceae</taxon>
        <taxon>Desulfobacter</taxon>
    </lineage>
</organism>
<dbReference type="InterPro" id="IPR036097">
    <property type="entry name" value="HisK_dim/P_sf"/>
</dbReference>
<dbReference type="Pfam" id="PF00072">
    <property type="entry name" value="Response_reg"/>
    <property type="match status" value="1"/>
</dbReference>
<dbReference type="PRINTS" id="PR00344">
    <property type="entry name" value="BCTRLSENSOR"/>
</dbReference>
<feature type="domain" description="PAC" evidence="11">
    <location>
        <begin position="148"/>
        <end position="201"/>
    </location>
</feature>
<dbReference type="SUPFAM" id="SSF47384">
    <property type="entry name" value="Homodimeric domain of signal transducing histidine kinase"/>
    <property type="match status" value="1"/>
</dbReference>
<dbReference type="CDD" id="cd00082">
    <property type="entry name" value="HisKA"/>
    <property type="match status" value="1"/>
</dbReference>
<comment type="catalytic activity">
    <reaction evidence="1">
        <text>ATP + protein L-histidine = ADP + protein N-phospho-L-histidine.</text>
        <dbReference type="EC" id="2.7.13.3"/>
    </reaction>
</comment>
<dbReference type="PROSITE" id="PS50110">
    <property type="entry name" value="RESPONSE_REGULATORY"/>
    <property type="match status" value="1"/>
</dbReference>
<feature type="domain" description="PAC" evidence="11">
    <location>
        <begin position="276"/>
        <end position="328"/>
    </location>
</feature>
<dbReference type="PANTHER" id="PTHR43304:SF1">
    <property type="entry name" value="PAC DOMAIN-CONTAINING PROTEIN"/>
    <property type="match status" value="1"/>
</dbReference>
<dbReference type="Pfam" id="PF02518">
    <property type="entry name" value="HATPase_c"/>
    <property type="match status" value="1"/>
</dbReference>
<dbReference type="InterPro" id="IPR003018">
    <property type="entry name" value="GAF"/>
</dbReference>
<dbReference type="Gene3D" id="3.30.450.40">
    <property type="match status" value="1"/>
</dbReference>
<evidence type="ECO:0000256" key="4">
    <source>
        <dbReference type="ARBA" id="ARBA00022679"/>
    </source>
</evidence>
<dbReference type="Pfam" id="PF13185">
    <property type="entry name" value="GAF_2"/>
    <property type="match status" value="1"/>
</dbReference>
<dbReference type="InterPro" id="IPR005467">
    <property type="entry name" value="His_kinase_dom"/>
</dbReference>
<dbReference type="Pfam" id="PF00512">
    <property type="entry name" value="HisKA"/>
    <property type="match status" value="1"/>
</dbReference>
<dbReference type="GO" id="GO:0006355">
    <property type="term" value="P:regulation of DNA-templated transcription"/>
    <property type="evidence" value="ECO:0007669"/>
    <property type="project" value="InterPro"/>
</dbReference>
<dbReference type="Gene3D" id="3.40.50.2300">
    <property type="match status" value="1"/>
</dbReference>
<dbReference type="SUPFAM" id="SSF52172">
    <property type="entry name" value="CheY-like"/>
    <property type="match status" value="1"/>
</dbReference>
<evidence type="ECO:0000256" key="5">
    <source>
        <dbReference type="ARBA" id="ARBA00022777"/>
    </source>
</evidence>
<dbReference type="Gene3D" id="3.30.450.20">
    <property type="entry name" value="PAS domain"/>
    <property type="match status" value="2"/>
</dbReference>
<dbReference type="SUPFAM" id="SSF55785">
    <property type="entry name" value="PYP-like sensor domain (PAS domain)"/>
    <property type="match status" value="2"/>
</dbReference>
<keyword evidence="4" id="KW-0808">Transferase</keyword>